<gene>
    <name evidence="7" type="ORF">FGI21_20820</name>
</gene>
<dbReference type="SMART" id="SM00849">
    <property type="entry name" value="Lactamase_B"/>
    <property type="match status" value="1"/>
</dbReference>
<sequence length="332" mass="36250">MANLSRRALLAGSATFAAIASTKAFPLLAAEQHDQERQILGNSGIYRHQLGAVELYSVTDGSNSFPRRDDFVVNASPHDVAAELAASFLDPNTITLTFTPVVLHSSGQTIIIDTGLGEKAFAQSKGVGGQFHRNLAAAGYKKNQIDKVLITHFHADHIGGLITADDKPAFPDSQILVPAAEYDYWLSDSNMAKAVTDGIKANFERARHIFGILGNKVRKFGPEEEVAPGVTSMSTPGHTPGHSSFIIKSEGQVGIVQGDVTTHPALFVRHPDWHGWSDMDPIQAETTRRQLYDRMVKEKILVQGFHFSFPAMGHFISVDSGYQFIPLMWDPS</sequence>
<comment type="similarity">
    <text evidence="1">Belongs to the metallo-beta-lactamase superfamily.</text>
</comment>
<dbReference type="RefSeq" id="WP_219951623.1">
    <property type="nucleotide sequence ID" value="NZ_CP040817.1"/>
</dbReference>
<evidence type="ECO:0000256" key="4">
    <source>
        <dbReference type="ARBA" id="ARBA00022833"/>
    </source>
</evidence>
<evidence type="ECO:0000313" key="7">
    <source>
        <dbReference type="EMBL" id="QYM94129.1"/>
    </source>
</evidence>
<feature type="chain" id="PRO_5045541507" evidence="5">
    <location>
        <begin position="30"/>
        <end position="332"/>
    </location>
</feature>
<dbReference type="Pfam" id="PF00753">
    <property type="entry name" value="Lactamase_B"/>
    <property type="match status" value="1"/>
</dbReference>
<evidence type="ECO:0000256" key="3">
    <source>
        <dbReference type="ARBA" id="ARBA00022801"/>
    </source>
</evidence>
<keyword evidence="4" id="KW-0862">Zinc</keyword>
<accession>A0ABX8W8K2</accession>
<evidence type="ECO:0000256" key="5">
    <source>
        <dbReference type="SAM" id="SignalP"/>
    </source>
</evidence>
<evidence type="ECO:0000259" key="6">
    <source>
        <dbReference type="SMART" id="SM00849"/>
    </source>
</evidence>
<feature type="domain" description="Metallo-beta-lactamase" evidence="6">
    <location>
        <begin position="97"/>
        <end position="306"/>
    </location>
</feature>
<name>A0ABX8W8K2_9GAMM</name>
<dbReference type="CDD" id="cd07720">
    <property type="entry name" value="OPHC2-like_MBL-fold"/>
    <property type="match status" value="1"/>
</dbReference>
<protein>
    <submittedName>
        <fullName evidence="7">MBL fold metallo-hydrolase</fullName>
    </submittedName>
</protein>
<keyword evidence="2" id="KW-0479">Metal-binding</keyword>
<dbReference type="PANTHER" id="PTHR42978">
    <property type="entry name" value="QUORUM-QUENCHING LACTONASE YTNP-RELATED-RELATED"/>
    <property type="match status" value="1"/>
</dbReference>
<keyword evidence="3" id="KW-0378">Hydrolase</keyword>
<dbReference type="Proteomes" id="UP000824976">
    <property type="component" value="Chromosome"/>
</dbReference>
<dbReference type="Gene3D" id="3.60.15.10">
    <property type="entry name" value="Ribonuclease Z/Hydroxyacylglutathione hydrolase-like"/>
    <property type="match status" value="1"/>
</dbReference>
<evidence type="ECO:0000313" key="8">
    <source>
        <dbReference type="Proteomes" id="UP000824976"/>
    </source>
</evidence>
<keyword evidence="8" id="KW-1185">Reference proteome</keyword>
<evidence type="ECO:0000256" key="2">
    <source>
        <dbReference type="ARBA" id="ARBA00022723"/>
    </source>
</evidence>
<dbReference type="PROSITE" id="PS51318">
    <property type="entry name" value="TAT"/>
    <property type="match status" value="1"/>
</dbReference>
<dbReference type="PANTHER" id="PTHR42978:SF6">
    <property type="entry name" value="QUORUM-QUENCHING LACTONASE YTNP-RELATED"/>
    <property type="match status" value="1"/>
</dbReference>
<dbReference type="InterPro" id="IPR001279">
    <property type="entry name" value="Metallo-B-lactamas"/>
</dbReference>
<reference evidence="7 8" key="1">
    <citation type="submission" date="2019-06" db="EMBL/GenBank/DDBJ databases">
        <title>Complete genome of Dickeya zeae PL65.</title>
        <authorList>
            <person name="Boluk G."/>
            <person name="Arif M."/>
        </authorList>
    </citation>
    <scope>NUCLEOTIDE SEQUENCE [LARGE SCALE GENOMIC DNA]</scope>
    <source>
        <strain evidence="7 8">PL65</strain>
    </source>
</reference>
<dbReference type="InterPro" id="IPR051013">
    <property type="entry name" value="MBL_superfamily_lactonases"/>
</dbReference>
<proteinExistence type="inferred from homology"/>
<evidence type="ECO:0000256" key="1">
    <source>
        <dbReference type="ARBA" id="ARBA00007749"/>
    </source>
</evidence>
<feature type="signal peptide" evidence="5">
    <location>
        <begin position="1"/>
        <end position="29"/>
    </location>
</feature>
<dbReference type="EMBL" id="CP040817">
    <property type="protein sequence ID" value="QYM94129.1"/>
    <property type="molecule type" value="Genomic_DNA"/>
</dbReference>
<dbReference type="InterPro" id="IPR006311">
    <property type="entry name" value="TAT_signal"/>
</dbReference>
<organism evidence="7 8">
    <name type="scientific">Dickeya zeae</name>
    <dbReference type="NCBI Taxonomy" id="204042"/>
    <lineage>
        <taxon>Bacteria</taxon>
        <taxon>Pseudomonadati</taxon>
        <taxon>Pseudomonadota</taxon>
        <taxon>Gammaproteobacteria</taxon>
        <taxon>Enterobacterales</taxon>
        <taxon>Pectobacteriaceae</taxon>
        <taxon>Dickeya</taxon>
    </lineage>
</organism>
<dbReference type="InterPro" id="IPR036866">
    <property type="entry name" value="RibonucZ/Hydroxyglut_hydro"/>
</dbReference>
<dbReference type="SUPFAM" id="SSF56281">
    <property type="entry name" value="Metallo-hydrolase/oxidoreductase"/>
    <property type="match status" value="1"/>
</dbReference>
<keyword evidence="5" id="KW-0732">Signal</keyword>